<dbReference type="GO" id="GO:0046983">
    <property type="term" value="F:protein dimerization activity"/>
    <property type="evidence" value="ECO:0007669"/>
    <property type="project" value="InterPro"/>
</dbReference>
<protein>
    <recommendedName>
        <fullName evidence="1">HAT C-terminal dimerisation domain-containing protein</fullName>
    </recommendedName>
</protein>
<evidence type="ECO:0000313" key="3">
    <source>
        <dbReference type="Proteomes" id="UP001153636"/>
    </source>
</evidence>
<proteinExistence type="predicted"/>
<feature type="domain" description="HAT C-terminal dimerisation" evidence="1">
    <location>
        <begin position="181"/>
        <end position="235"/>
    </location>
</feature>
<dbReference type="PANTHER" id="PTHR46880:SF5">
    <property type="entry name" value="DUF4371 DOMAIN-CONTAINING PROTEIN"/>
    <property type="match status" value="1"/>
</dbReference>
<sequence>MNIEFQSEHPKIHHLYEKISELYKIILKNYIRNDILKNHKYNLAAIAPSNPDYFLKIDEMYFGAKVEQMFENDSIDKSEIRNFKTNALSFYVELCVQIRQRFDFNDHILKFLSNFTPEKAISGDVLSIVKICSYFPNIDVDVEDLNTEWRLLPEIEDLKNISLLGFEQFWSHIINCKNDLNVPMFPNLIKVIKCVMCLPHSSACAERIFSQLNNIKTKLRNKLEVKTCDSILHCKDLMGNDNCTTWKPSVSVLQHKLTYSDAR</sequence>
<dbReference type="Proteomes" id="UP001153636">
    <property type="component" value="Chromosome 20"/>
</dbReference>
<dbReference type="OrthoDB" id="6781255at2759"/>
<dbReference type="PANTHER" id="PTHR46880">
    <property type="entry name" value="RAS-ASSOCIATING DOMAIN-CONTAINING PROTEIN"/>
    <property type="match status" value="1"/>
</dbReference>
<accession>A0A9P0GEY4</accession>
<keyword evidence="3" id="KW-1185">Reference proteome</keyword>
<dbReference type="Pfam" id="PF05699">
    <property type="entry name" value="Dimer_Tnp_hAT"/>
    <property type="match status" value="1"/>
</dbReference>
<name>A0A9P0GEY4_9CUCU</name>
<evidence type="ECO:0000313" key="2">
    <source>
        <dbReference type="EMBL" id="CAH1107345.1"/>
    </source>
</evidence>
<organism evidence="2 3">
    <name type="scientific">Psylliodes chrysocephalus</name>
    <dbReference type="NCBI Taxonomy" id="3402493"/>
    <lineage>
        <taxon>Eukaryota</taxon>
        <taxon>Metazoa</taxon>
        <taxon>Ecdysozoa</taxon>
        <taxon>Arthropoda</taxon>
        <taxon>Hexapoda</taxon>
        <taxon>Insecta</taxon>
        <taxon>Pterygota</taxon>
        <taxon>Neoptera</taxon>
        <taxon>Endopterygota</taxon>
        <taxon>Coleoptera</taxon>
        <taxon>Polyphaga</taxon>
        <taxon>Cucujiformia</taxon>
        <taxon>Chrysomeloidea</taxon>
        <taxon>Chrysomelidae</taxon>
        <taxon>Galerucinae</taxon>
        <taxon>Alticini</taxon>
        <taxon>Psylliodes</taxon>
    </lineage>
</organism>
<dbReference type="EMBL" id="OV651832">
    <property type="protein sequence ID" value="CAH1107345.1"/>
    <property type="molecule type" value="Genomic_DNA"/>
</dbReference>
<dbReference type="SUPFAM" id="SSF53098">
    <property type="entry name" value="Ribonuclease H-like"/>
    <property type="match status" value="1"/>
</dbReference>
<reference evidence="2" key="1">
    <citation type="submission" date="2022-01" db="EMBL/GenBank/DDBJ databases">
        <authorList>
            <person name="King R."/>
        </authorList>
    </citation>
    <scope>NUCLEOTIDE SEQUENCE</scope>
</reference>
<dbReference type="InterPro" id="IPR012337">
    <property type="entry name" value="RNaseH-like_sf"/>
</dbReference>
<dbReference type="InterPro" id="IPR008906">
    <property type="entry name" value="HATC_C_dom"/>
</dbReference>
<evidence type="ECO:0000259" key="1">
    <source>
        <dbReference type="Pfam" id="PF05699"/>
    </source>
</evidence>
<dbReference type="AlphaFoldDB" id="A0A9P0GEY4"/>
<gene>
    <name evidence="2" type="ORF">PSYICH_LOCUS7953</name>
</gene>